<evidence type="ECO:0000313" key="2">
    <source>
        <dbReference type="EMBL" id="ARS91302.1"/>
    </source>
</evidence>
<keyword evidence="1" id="KW-1133">Transmembrane helix</keyword>
<keyword evidence="1" id="KW-0812">Transmembrane</keyword>
<evidence type="ECO:0000313" key="3">
    <source>
        <dbReference type="Proteomes" id="UP000250088"/>
    </source>
</evidence>
<dbReference type="Proteomes" id="UP000250088">
    <property type="component" value="Chromosome"/>
</dbReference>
<dbReference type="RefSeq" id="WP_086889671.1">
    <property type="nucleotide sequence ID" value="NZ_CP019893.1"/>
</dbReference>
<protein>
    <submittedName>
        <fullName evidence="2">Uncharacterized protein</fullName>
    </submittedName>
</protein>
<feature type="transmembrane region" description="Helical" evidence="1">
    <location>
        <begin position="58"/>
        <end position="77"/>
    </location>
</feature>
<name>A0A2Z2HVR0_9EURY</name>
<proteinExistence type="predicted"/>
<keyword evidence="1" id="KW-0472">Membrane</keyword>
<keyword evidence="3" id="KW-1185">Reference proteome</keyword>
<dbReference type="OrthoDB" id="205524at2157"/>
<organism evidence="2 3">
    <name type="scientific">Natrarchaeobaculum aegyptiacum</name>
    <dbReference type="NCBI Taxonomy" id="745377"/>
    <lineage>
        <taxon>Archaea</taxon>
        <taxon>Methanobacteriati</taxon>
        <taxon>Methanobacteriota</taxon>
        <taxon>Stenosarchaea group</taxon>
        <taxon>Halobacteria</taxon>
        <taxon>Halobacteriales</taxon>
        <taxon>Natrialbaceae</taxon>
        <taxon>Natrarchaeobaculum</taxon>
    </lineage>
</organism>
<accession>A0A2Z2HVR0</accession>
<dbReference type="GeneID" id="32895865"/>
<evidence type="ECO:0000256" key="1">
    <source>
        <dbReference type="SAM" id="Phobius"/>
    </source>
</evidence>
<reference evidence="3" key="1">
    <citation type="submission" date="2017-02" db="EMBL/GenBank/DDBJ databases">
        <title>Natronthermophilus aegyptiacus gen. nov.,sp. nov., an aerobic, extremely halophilic alkalithermophilic archaeon isolated from the athalassohaline Wadi An Natrun, Egypt.</title>
        <authorList>
            <person name="Zhao B."/>
        </authorList>
    </citation>
    <scope>NUCLEOTIDE SEQUENCE [LARGE SCALE GENOMIC DNA]</scope>
    <source>
        <strain evidence="3">JW/NM-HA 15</strain>
    </source>
</reference>
<dbReference type="KEGG" id="naj:B1756_17285"/>
<dbReference type="AlphaFoldDB" id="A0A2Z2HVR0"/>
<gene>
    <name evidence="2" type="ORF">B1756_17285</name>
</gene>
<feature type="transmembrane region" description="Helical" evidence="1">
    <location>
        <begin position="19"/>
        <end position="52"/>
    </location>
</feature>
<feature type="transmembrane region" description="Helical" evidence="1">
    <location>
        <begin position="89"/>
        <end position="110"/>
    </location>
</feature>
<dbReference type="EMBL" id="CP019893">
    <property type="protein sequence ID" value="ARS91302.1"/>
    <property type="molecule type" value="Genomic_DNA"/>
</dbReference>
<sequence>MVDESSTGSMRLRASGVGVVVGGSLLGGAATIVSFWLAAALVIVCGGIWMVIGDRTDAFQGSIGVIAVGAIGLLEAIPGIGLGVDPIPLAAFAIVFGCFDAVAGLILGHFSNAVEGS</sequence>